<gene>
    <name evidence="1" type="ORF">MNBD_PLANCTO03-1601</name>
</gene>
<reference evidence="1" key="1">
    <citation type="submission" date="2018-06" db="EMBL/GenBank/DDBJ databases">
        <authorList>
            <person name="Zhirakovskaya E."/>
        </authorList>
    </citation>
    <scope>NUCLEOTIDE SEQUENCE</scope>
</reference>
<name>A0A3B1DMC9_9ZZZZ</name>
<dbReference type="AlphaFoldDB" id="A0A3B1DMC9"/>
<organism evidence="1">
    <name type="scientific">hydrothermal vent metagenome</name>
    <dbReference type="NCBI Taxonomy" id="652676"/>
    <lineage>
        <taxon>unclassified sequences</taxon>
        <taxon>metagenomes</taxon>
        <taxon>ecological metagenomes</taxon>
    </lineage>
</organism>
<proteinExistence type="predicted"/>
<accession>A0A3B1DMC9</accession>
<evidence type="ECO:0000313" key="1">
    <source>
        <dbReference type="EMBL" id="VAX37963.1"/>
    </source>
</evidence>
<sequence length="96" mass="9926">MILLAFAIQLGPASARLDPSGVRAIECLRLCDGQLLPLWFADSGSTDAGRAEAVALTRLSVTAVLPGRLDAGHPLPGVARGQVGWAVLPMPPPAVF</sequence>
<protein>
    <submittedName>
        <fullName evidence="1">Uncharacterized protein</fullName>
    </submittedName>
</protein>
<dbReference type="EMBL" id="UOGK01000124">
    <property type="protein sequence ID" value="VAX37963.1"/>
    <property type="molecule type" value="Genomic_DNA"/>
</dbReference>